<protein>
    <submittedName>
        <fullName evidence="1">Uncharacterized protein</fullName>
    </submittedName>
</protein>
<gene>
    <name evidence="1" type="ORF">GCM10007043_06320</name>
</gene>
<comment type="caution">
    <text evidence="1">The sequence shown here is derived from an EMBL/GenBank/DDBJ whole genome shotgun (WGS) entry which is preliminary data.</text>
</comment>
<reference evidence="1" key="1">
    <citation type="journal article" date="2014" name="Int. J. Syst. Evol. Microbiol.">
        <title>Complete genome sequence of Corynebacterium casei LMG S-19264T (=DSM 44701T), isolated from a smear-ripened cheese.</title>
        <authorList>
            <consortium name="US DOE Joint Genome Institute (JGI-PGF)"/>
            <person name="Walter F."/>
            <person name="Albersmeier A."/>
            <person name="Kalinowski J."/>
            <person name="Ruckert C."/>
        </authorList>
    </citation>
    <scope>NUCLEOTIDE SEQUENCE</scope>
    <source>
        <strain evidence="1">JCM 14719</strain>
    </source>
</reference>
<reference evidence="1" key="2">
    <citation type="submission" date="2020-09" db="EMBL/GenBank/DDBJ databases">
        <authorList>
            <person name="Sun Q."/>
            <person name="Ohkuma M."/>
        </authorList>
    </citation>
    <scope>NUCLEOTIDE SEQUENCE</scope>
    <source>
        <strain evidence="1">JCM 14719</strain>
    </source>
</reference>
<evidence type="ECO:0000313" key="1">
    <source>
        <dbReference type="EMBL" id="GGJ95240.1"/>
    </source>
</evidence>
<proteinExistence type="predicted"/>
<dbReference type="AlphaFoldDB" id="A0A8J3F903"/>
<organism evidence="1 2">
    <name type="scientific">Calditerricola satsumensis</name>
    <dbReference type="NCBI Taxonomy" id="373054"/>
    <lineage>
        <taxon>Bacteria</taxon>
        <taxon>Bacillati</taxon>
        <taxon>Bacillota</taxon>
        <taxon>Bacilli</taxon>
        <taxon>Bacillales</taxon>
        <taxon>Bacillaceae</taxon>
        <taxon>Calditerricola</taxon>
    </lineage>
</organism>
<sequence length="81" mass="8976">MQINGCRTYILTSCIIQKILSIINTLCDQEEGGQVGSWWADNERVQKGVFAADEEAVFPLLSFSGNYLPDQAVNVKNKKAP</sequence>
<dbReference type="Proteomes" id="UP000637720">
    <property type="component" value="Unassembled WGS sequence"/>
</dbReference>
<name>A0A8J3F903_9BACI</name>
<dbReference type="EMBL" id="BMOF01000007">
    <property type="protein sequence ID" value="GGJ95240.1"/>
    <property type="molecule type" value="Genomic_DNA"/>
</dbReference>
<keyword evidence="2" id="KW-1185">Reference proteome</keyword>
<dbReference type="RefSeq" id="WP_157057620.1">
    <property type="nucleotide sequence ID" value="NZ_BMOF01000007.1"/>
</dbReference>
<accession>A0A8J3F903</accession>
<evidence type="ECO:0000313" key="2">
    <source>
        <dbReference type="Proteomes" id="UP000637720"/>
    </source>
</evidence>